<reference evidence="12 13" key="1">
    <citation type="journal article" date="2019" name="Int. J. Syst. Evol. Microbiol.">
        <title>The Global Catalogue of Microorganisms (GCM) 10K type strain sequencing project: providing services to taxonomists for standard genome sequencing and annotation.</title>
        <authorList>
            <consortium name="The Broad Institute Genomics Platform"/>
            <consortium name="The Broad Institute Genome Sequencing Center for Infectious Disease"/>
            <person name="Wu L."/>
            <person name="Ma J."/>
        </authorList>
    </citation>
    <scope>NUCLEOTIDE SEQUENCE [LARGE SCALE GENOMIC DNA]</scope>
    <source>
        <strain evidence="12 13">JCM 15313</strain>
    </source>
</reference>
<keyword evidence="3" id="KW-0540">Nuclease</keyword>
<proteinExistence type="inferred from homology"/>
<keyword evidence="13" id="KW-1185">Reference proteome</keyword>
<dbReference type="PANTHER" id="PTHR47963:SF9">
    <property type="entry name" value="CRISPR-ASSOCIATED ENDONUCLEASE_HELICASE CAS3"/>
    <property type="match status" value="1"/>
</dbReference>
<dbReference type="InterPro" id="IPR041372">
    <property type="entry name" value="Cas3_C"/>
</dbReference>
<dbReference type="Gene3D" id="1.10.3210.30">
    <property type="match status" value="1"/>
</dbReference>
<keyword evidence="8" id="KW-0067">ATP-binding</keyword>
<dbReference type="InterPro" id="IPR027417">
    <property type="entry name" value="P-loop_NTPase"/>
</dbReference>
<evidence type="ECO:0000256" key="5">
    <source>
        <dbReference type="ARBA" id="ARBA00022741"/>
    </source>
</evidence>
<protein>
    <submittedName>
        <fullName evidence="12">CRISPR-associated helicase/endonuclease Cas3</fullName>
    </submittedName>
</protein>
<dbReference type="InterPro" id="IPR050547">
    <property type="entry name" value="DEAD_box_RNA_helicases"/>
</dbReference>
<dbReference type="Proteomes" id="UP001501585">
    <property type="component" value="Unassembled WGS sequence"/>
</dbReference>
<feature type="domain" description="HD Cas3-type" evidence="11">
    <location>
        <begin position="27"/>
        <end position="218"/>
    </location>
</feature>
<comment type="similarity">
    <text evidence="2">In the central section; belongs to the CRISPR-associated helicase Cas3 family.</text>
</comment>
<evidence type="ECO:0000313" key="13">
    <source>
        <dbReference type="Proteomes" id="UP001501585"/>
    </source>
</evidence>
<dbReference type="Gene3D" id="3.40.50.300">
    <property type="entry name" value="P-loop containing nucleotide triphosphate hydrolases"/>
    <property type="match status" value="2"/>
</dbReference>
<evidence type="ECO:0000256" key="6">
    <source>
        <dbReference type="ARBA" id="ARBA00022801"/>
    </source>
</evidence>
<evidence type="ECO:0000256" key="7">
    <source>
        <dbReference type="ARBA" id="ARBA00022806"/>
    </source>
</evidence>
<dbReference type="SUPFAM" id="SSF109604">
    <property type="entry name" value="HD-domain/PDEase-like"/>
    <property type="match status" value="1"/>
</dbReference>
<evidence type="ECO:0000256" key="2">
    <source>
        <dbReference type="ARBA" id="ARBA00009046"/>
    </source>
</evidence>
<evidence type="ECO:0000256" key="9">
    <source>
        <dbReference type="ARBA" id="ARBA00023118"/>
    </source>
</evidence>
<keyword evidence="9" id="KW-0051">Antiviral defense</keyword>
<sequence>MVRETPELPLDQTVFWGKTGRGSRTYTPSDWHPLAAHMVDTLHVADQLWEHYLSSALKRSFLPHTDGGELGREAFRWLASLHDLGKAAPGFQYLSQLHFQQVRRFLPCSASPRHMRHELMSAQLVRTFLSELRWPDESIDWVADIVGGHHGVFPKPAFRTATKNIASLGDAAWRAQQRELFLFATRASGVDLSELAKHVPGIGAQMALSGAVILADWLASNDDMFGYQSGWPQGYQAASEKTAAGFRSFMELGEVWHPAPPENTEELYATRFGIAAPRGTQLLADEVARAAERPGLMVVEAPTGEGKTEAALAAAEILAARFGFNGLFFALPTQATTNQIFDRVVDGWIHSQTPKPTIGLAHGKAQRHARYEKLLEGIGEDTDEALTASQWMRGAKRALLSPIVIGTIDQLLFAGVSAKHVMLRHTGLANKVVVIDEVHAYDAYMSEILHRVLHWLGWHGVPVVLLSATLPRTQRDALLRAYTGAHKVAVSGAGYPQITWAPALDISERERFGDPSDPFEAESHPSLPLQAQATTSSRGGELAIEFHPEPADTPEAVTALVDEMVGDASPSSGTGTVLILRNTVARAQATFAALKERFPGEVTLAHARFTTADRRRMDADLTRRFGPPDRDGESGAATENPHRPTRHIVVATQVAEQSLDVDFDVAISDLAPIDLLLQRAGRCHRHARPRPRPAGMETPRLIVTGYTDSEGHDHELPTEGSLPLLPTGDARPYLHHLLLRTLARLAEHRQRKGQLNVPDDVPSLIEAVYGDHPLGPASWQEAMGTAAEAADQHVRELAGKAGSVLIARPDLDEFGLSEVQHLGGDHNVDEDEEKVAQMLPVRHGATSIEVILLRRVDKHTAETVSLPQEGAPRRRVPLNRMPSDTEKHAILDQSIRLPLWQVDTAKLSSPPGWKRAPWCSRLQVLLLDTSTGEARKGSRRSTYRTETGWTDIT</sequence>
<feature type="compositionally biased region" description="Basic and acidic residues" evidence="10">
    <location>
        <begin position="620"/>
        <end position="633"/>
    </location>
</feature>
<dbReference type="InterPro" id="IPR006474">
    <property type="entry name" value="Helicase_Cas3_CRISPR-ass_core"/>
</dbReference>
<dbReference type="InterPro" id="IPR054712">
    <property type="entry name" value="Cas3-like_dom"/>
</dbReference>
<name>A0ABN2SRU7_9ACTN</name>
<dbReference type="RefSeq" id="WP_344161282.1">
    <property type="nucleotide sequence ID" value="NZ_BAAAPC010000006.1"/>
</dbReference>
<dbReference type="InterPro" id="IPR038257">
    <property type="entry name" value="CRISPR-assoc_Cas3_HD_sf"/>
</dbReference>
<evidence type="ECO:0000256" key="3">
    <source>
        <dbReference type="ARBA" id="ARBA00022722"/>
    </source>
</evidence>
<dbReference type="NCBIfam" id="TIGR01596">
    <property type="entry name" value="cas3_HD"/>
    <property type="match status" value="1"/>
</dbReference>
<dbReference type="CDD" id="cd09641">
    <property type="entry name" value="Cas3''_I"/>
    <property type="match status" value="1"/>
</dbReference>
<dbReference type="CDD" id="cd17930">
    <property type="entry name" value="DEXHc_cas3"/>
    <property type="match status" value="1"/>
</dbReference>
<dbReference type="NCBIfam" id="TIGR01587">
    <property type="entry name" value="cas3_core"/>
    <property type="match status" value="1"/>
</dbReference>
<comment type="similarity">
    <text evidence="1">In the N-terminal section; belongs to the CRISPR-associated nuclease Cas3-HD family.</text>
</comment>
<evidence type="ECO:0000256" key="4">
    <source>
        <dbReference type="ARBA" id="ARBA00022723"/>
    </source>
</evidence>
<dbReference type="PANTHER" id="PTHR47963">
    <property type="entry name" value="DEAD-BOX ATP-DEPENDENT RNA HELICASE 47, MITOCHONDRIAL"/>
    <property type="match status" value="1"/>
</dbReference>
<keyword evidence="4" id="KW-0479">Metal-binding</keyword>
<dbReference type="SMART" id="SM00487">
    <property type="entry name" value="DEXDc"/>
    <property type="match status" value="1"/>
</dbReference>
<comment type="caution">
    <text evidence="12">The sequence shown here is derived from an EMBL/GenBank/DDBJ whole genome shotgun (WGS) entry which is preliminary data.</text>
</comment>
<evidence type="ECO:0000256" key="10">
    <source>
        <dbReference type="SAM" id="MobiDB-lite"/>
    </source>
</evidence>
<accession>A0ABN2SRU7</accession>
<dbReference type="InterPro" id="IPR006483">
    <property type="entry name" value="CRISPR-assoc_Cas3_HD"/>
</dbReference>
<evidence type="ECO:0000256" key="1">
    <source>
        <dbReference type="ARBA" id="ARBA00006847"/>
    </source>
</evidence>
<gene>
    <name evidence="12" type="ORF">GCM10009799_16620</name>
</gene>
<dbReference type="PROSITE" id="PS51643">
    <property type="entry name" value="HD_CAS3"/>
    <property type="match status" value="1"/>
</dbReference>
<dbReference type="Pfam" id="PF00270">
    <property type="entry name" value="DEAD"/>
    <property type="match status" value="1"/>
</dbReference>
<keyword evidence="7" id="KW-0347">Helicase</keyword>
<dbReference type="SUPFAM" id="SSF52540">
    <property type="entry name" value="P-loop containing nucleoside triphosphate hydrolases"/>
    <property type="match status" value="1"/>
</dbReference>
<evidence type="ECO:0000259" key="11">
    <source>
        <dbReference type="PROSITE" id="PS51643"/>
    </source>
</evidence>
<evidence type="ECO:0000313" key="12">
    <source>
        <dbReference type="EMBL" id="GAA1991417.1"/>
    </source>
</evidence>
<keyword evidence="6" id="KW-0378">Hydrolase</keyword>
<keyword evidence="5" id="KW-0547">Nucleotide-binding</keyword>
<dbReference type="Pfam" id="PF22590">
    <property type="entry name" value="Cas3-like_C_2"/>
    <property type="match status" value="1"/>
</dbReference>
<evidence type="ECO:0000256" key="8">
    <source>
        <dbReference type="ARBA" id="ARBA00022840"/>
    </source>
</evidence>
<dbReference type="InterPro" id="IPR014001">
    <property type="entry name" value="Helicase_ATP-bd"/>
</dbReference>
<dbReference type="InterPro" id="IPR011545">
    <property type="entry name" value="DEAD/DEAH_box_helicase_dom"/>
</dbReference>
<organism evidence="12 13">
    <name type="scientific">Nocardiopsis rhodophaea</name>
    <dbReference type="NCBI Taxonomy" id="280238"/>
    <lineage>
        <taxon>Bacteria</taxon>
        <taxon>Bacillati</taxon>
        <taxon>Actinomycetota</taxon>
        <taxon>Actinomycetes</taxon>
        <taxon>Streptosporangiales</taxon>
        <taxon>Nocardiopsidaceae</taxon>
        <taxon>Nocardiopsis</taxon>
    </lineage>
</organism>
<feature type="region of interest" description="Disordered" evidence="10">
    <location>
        <begin position="620"/>
        <end position="645"/>
    </location>
</feature>
<dbReference type="Pfam" id="PF18395">
    <property type="entry name" value="Cas3_C"/>
    <property type="match status" value="1"/>
</dbReference>
<dbReference type="Pfam" id="PF18019">
    <property type="entry name" value="Cas3_HD"/>
    <property type="match status" value="1"/>
</dbReference>
<dbReference type="EMBL" id="BAAAPC010000006">
    <property type="protein sequence ID" value="GAA1991417.1"/>
    <property type="molecule type" value="Genomic_DNA"/>
</dbReference>